<evidence type="ECO:0000256" key="1">
    <source>
        <dbReference type="SAM" id="MobiDB-lite"/>
    </source>
</evidence>
<protein>
    <submittedName>
        <fullName evidence="2">Uncharacterized protein</fullName>
    </submittedName>
</protein>
<name>A0AAD6YMW2_9AGAR</name>
<gene>
    <name evidence="2" type="ORF">GGX14DRAFT_386971</name>
</gene>
<feature type="compositionally biased region" description="Basic residues" evidence="1">
    <location>
        <begin position="239"/>
        <end position="249"/>
    </location>
</feature>
<comment type="caution">
    <text evidence="2">The sequence shown here is derived from an EMBL/GenBank/DDBJ whole genome shotgun (WGS) entry which is preliminary data.</text>
</comment>
<dbReference type="Proteomes" id="UP001219525">
    <property type="component" value="Unassembled WGS sequence"/>
</dbReference>
<feature type="compositionally biased region" description="Low complexity" evidence="1">
    <location>
        <begin position="229"/>
        <end position="238"/>
    </location>
</feature>
<dbReference type="EMBL" id="JARJCW010000005">
    <property type="protein sequence ID" value="KAJ7224195.1"/>
    <property type="molecule type" value="Genomic_DNA"/>
</dbReference>
<proteinExistence type="predicted"/>
<dbReference type="AlphaFoldDB" id="A0AAD6YMW2"/>
<evidence type="ECO:0000313" key="3">
    <source>
        <dbReference type="Proteomes" id="UP001219525"/>
    </source>
</evidence>
<reference evidence="2" key="1">
    <citation type="submission" date="2023-03" db="EMBL/GenBank/DDBJ databases">
        <title>Massive genome expansion in bonnet fungi (Mycena s.s.) driven by repeated elements and novel gene families across ecological guilds.</title>
        <authorList>
            <consortium name="Lawrence Berkeley National Laboratory"/>
            <person name="Harder C.B."/>
            <person name="Miyauchi S."/>
            <person name="Viragh M."/>
            <person name="Kuo A."/>
            <person name="Thoen E."/>
            <person name="Andreopoulos B."/>
            <person name="Lu D."/>
            <person name="Skrede I."/>
            <person name="Drula E."/>
            <person name="Henrissat B."/>
            <person name="Morin E."/>
            <person name="Kohler A."/>
            <person name="Barry K."/>
            <person name="LaButti K."/>
            <person name="Morin E."/>
            <person name="Salamov A."/>
            <person name="Lipzen A."/>
            <person name="Mereny Z."/>
            <person name="Hegedus B."/>
            <person name="Baldrian P."/>
            <person name="Stursova M."/>
            <person name="Weitz H."/>
            <person name="Taylor A."/>
            <person name="Grigoriev I.V."/>
            <person name="Nagy L.G."/>
            <person name="Martin F."/>
            <person name="Kauserud H."/>
        </authorList>
    </citation>
    <scope>NUCLEOTIDE SEQUENCE</scope>
    <source>
        <strain evidence="2">9144</strain>
    </source>
</reference>
<accession>A0AAD6YMW2</accession>
<feature type="region of interest" description="Disordered" evidence="1">
    <location>
        <begin position="201"/>
        <end position="267"/>
    </location>
</feature>
<organism evidence="2 3">
    <name type="scientific">Mycena pura</name>
    <dbReference type="NCBI Taxonomy" id="153505"/>
    <lineage>
        <taxon>Eukaryota</taxon>
        <taxon>Fungi</taxon>
        <taxon>Dikarya</taxon>
        <taxon>Basidiomycota</taxon>
        <taxon>Agaricomycotina</taxon>
        <taxon>Agaricomycetes</taxon>
        <taxon>Agaricomycetidae</taxon>
        <taxon>Agaricales</taxon>
        <taxon>Marasmiineae</taxon>
        <taxon>Mycenaceae</taxon>
        <taxon>Mycena</taxon>
    </lineage>
</organism>
<sequence length="279" mass="31157">MSRVTAQEINRLFGPYRPDWNTNVRHHAVLRKALEFYTLEQLVLIFGQSLNRLRVQMGTNFTSTQLGKIICNYALLTHPQVYNGRLVRLATDALPPAAREHLQSYITVYDIVFFKRGNDYRVRNAAAWPLLQAQEQSWHDWIVVFLGRPRPAWALEALPGLQRVRVAAPAPAPFPHIAGPPPAKRAAPVPRAAAPVAVPRLTAPVPDPTTPRKARLPPFALPTPPPSSPAAAPGSARPTHTRTFSKRKFLGTIEISDDEDDERPVKKTRTRFSSVIDLT</sequence>
<evidence type="ECO:0000313" key="2">
    <source>
        <dbReference type="EMBL" id="KAJ7224195.1"/>
    </source>
</evidence>
<feature type="compositionally biased region" description="Pro residues" evidence="1">
    <location>
        <begin position="219"/>
        <end position="228"/>
    </location>
</feature>
<keyword evidence="3" id="KW-1185">Reference proteome</keyword>